<gene>
    <name evidence="2" type="ORF">GA0070603_4574</name>
</gene>
<sequence length="276" mass="29041">MTVKANGISFTAMTISQVARDGGTIAYEVHGEGPLVVLAHGMGENRATFRHLVPRLVAAGYRVAPVDVRGHGDSSPRWSTYAPAEVGGDLLAVVRALGGGPATLVGSSSSAAAVVFAAADAPALVNGIVQVSPFVTPPNPNPVLRAAQALVLRSPRLFGMFHRTLFPCGRPADDAAYRKEMVVKLRGRMDAVRGVVAPVDPHWTERAREVRQPVLVLMGTKDPDFPDPGAEARAARRLFATAEARMIADSGHYPHADQPDATAADLTEFLAVTSGA</sequence>
<feature type="domain" description="AB hydrolase-1" evidence="1">
    <location>
        <begin position="36"/>
        <end position="264"/>
    </location>
</feature>
<dbReference type="GO" id="GO:0003824">
    <property type="term" value="F:catalytic activity"/>
    <property type="evidence" value="ECO:0007669"/>
    <property type="project" value="InterPro"/>
</dbReference>
<name>A0A1C6VN66_9ACTN</name>
<protein>
    <submittedName>
        <fullName evidence="2">Pimeloyl-ACP methyl ester carboxylesterase</fullName>
    </submittedName>
</protein>
<evidence type="ECO:0000313" key="3">
    <source>
        <dbReference type="Proteomes" id="UP000198605"/>
    </source>
</evidence>
<dbReference type="Pfam" id="PF12697">
    <property type="entry name" value="Abhydrolase_6"/>
    <property type="match status" value="1"/>
</dbReference>
<evidence type="ECO:0000259" key="1">
    <source>
        <dbReference type="Pfam" id="PF12697"/>
    </source>
</evidence>
<organism evidence="2 3">
    <name type="scientific">Micromonospora chersina</name>
    <dbReference type="NCBI Taxonomy" id="47854"/>
    <lineage>
        <taxon>Bacteria</taxon>
        <taxon>Bacillati</taxon>
        <taxon>Actinomycetota</taxon>
        <taxon>Actinomycetes</taxon>
        <taxon>Micromonosporales</taxon>
        <taxon>Micromonosporaceae</taxon>
        <taxon>Micromonospora</taxon>
    </lineage>
</organism>
<dbReference type="Proteomes" id="UP000198605">
    <property type="component" value="Unassembled WGS sequence"/>
</dbReference>
<dbReference type="STRING" id="47854.GA0070603_4574"/>
<dbReference type="PRINTS" id="PR00412">
    <property type="entry name" value="EPOXHYDRLASE"/>
</dbReference>
<dbReference type="InterPro" id="IPR029058">
    <property type="entry name" value="AB_hydrolase_fold"/>
</dbReference>
<reference evidence="3" key="1">
    <citation type="submission" date="2016-06" db="EMBL/GenBank/DDBJ databases">
        <authorList>
            <person name="Varghese N."/>
            <person name="Submissions Spin"/>
        </authorList>
    </citation>
    <scope>NUCLEOTIDE SEQUENCE [LARGE SCALE GENOMIC DNA]</scope>
    <source>
        <strain evidence="3">DSM 44151</strain>
    </source>
</reference>
<evidence type="ECO:0000313" key="2">
    <source>
        <dbReference type="EMBL" id="SCL67789.1"/>
    </source>
</evidence>
<dbReference type="Gene3D" id="3.40.50.1820">
    <property type="entry name" value="alpha/beta hydrolase"/>
    <property type="match status" value="1"/>
</dbReference>
<dbReference type="InterPro" id="IPR000639">
    <property type="entry name" value="Epox_hydrolase-like"/>
</dbReference>
<keyword evidence="3" id="KW-1185">Reference proteome</keyword>
<dbReference type="AlphaFoldDB" id="A0A1C6VN66"/>
<dbReference type="EMBL" id="FMIB01000002">
    <property type="protein sequence ID" value="SCL67789.1"/>
    <property type="molecule type" value="Genomic_DNA"/>
</dbReference>
<dbReference type="PANTHER" id="PTHR46438">
    <property type="entry name" value="ALPHA/BETA-HYDROLASES SUPERFAMILY PROTEIN"/>
    <property type="match status" value="1"/>
</dbReference>
<accession>A0A1C6VN66</accession>
<dbReference type="InterPro" id="IPR000073">
    <property type="entry name" value="AB_hydrolase_1"/>
</dbReference>
<dbReference type="SUPFAM" id="SSF53474">
    <property type="entry name" value="alpha/beta-Hydrolases"/>
    <property type="match status" value="1"/>
</dbReference>
<proteinExistence type="predicted"/>